<dbReference type="InterPro" id="IPR001509">
    <property type="entry name" value="Epimerase_deHydtase"/>
</dbReference>
<dbReference type="AlphaFoldDB" id="A0AA96WG02"/>
<sequence length="319" mass="35595">MKRVTVTGAGGFIGSHLVSRLKQEGCWVRGVDIKYPEFSKTDADEFEILDLRKRDDCLQAMRNVDTVFSLAANMGGIGWTHTAPAAIMHDNLLISTNTLEACRINEVENIFYASSACVYPNYLQETNDSPGLKEDKVFPADPDMEYGWEKLTSEILHGTYKKSYGLNIKIARFHNIYGPLGTYDGGREKSPAAICRKIAKIQGVEGIIDVWGDGTQARSYCYVDDCVEGCLRIMRSNLDRPINLGSDRMVTINELIDIVSEIAGKRVHRKYDLSKPVGPKGRNSDNTLIQELLGWAPSISLEAGLLETYKWISAQVNQF</sequence>
<dbReference type="Gene3D" id="3.90.25.10">
    <property type="entry name" value="UDP-galactose 4-epimerase, domain 1"/>
    <property type="match status" value="1"/>
</dbReference>
<feature type="domain" description="NAD-dependent epimerase/dehydratase" evidence="2">
    <location>
        <begin position="4"/>
        <end position="244"/>
    </location>
</feature>
<dbReference type="EMBL" id="CP053586">
    <property type="protein sequence ID" value="WNZ24385.1"/>
    <property type="molecule type" value="Genomic_DNA"/>
</dbReference>
<dbReference type="InterPro" id="IPR036291">
    <property type="entry name" value="NAD(P)-bd_dom_sf"/>
</dbReference>
<dbReference type="Gene3D" id="3.40.50.720">
    <property type="entry name" value="NAD(P)-binding Rossmann-like Domain"/>
    <property type="match status" value="1"/>
</dbReference>
<reference evidence="3" key="1">
    <citation type="submission" date="2020-05" db="EMBL/GenBank/DDBJ databases">
        <authorList>
            <person name="Zhu T."/>
            <person name="Keshari N."/>
            <person name="Lu X."/>
        </authorList>
    </citation>
    <scope>NUCLEOTIDE SEQUENCE</scope>
    <source>
        <strain evidence="3">NK1-12</strain>
    </source>
</reference>
<accession>A0AA96WG02</accession>
<evidence type="ECO:0000256" key="1">
    <source>
        <dbReference type="ARBA" id="ARBA00023027"/>
    </source>
</evidence>
<keyword evidence="1" id="KW-0520">NAD</keyword>
<protein>
    <submittedName>
        <fullName evidence="3">NAD-dependent epimerase/dehydratase family protein</fullName>
    </submittedName>
</protein>
<dbReference type="RefSeq" id="WP_316430162.1">
    <property type="nucleotide sequence ID" value="NZ_CP053586.1"/>
</dbReference>
<dbReference type="SUPFAM" id="SSF51735">
    <property type="entry name" value="NAD(P)-binding Rossmann-fold domains"/>
    <property type="match status" value="1"/>
</dbReference>
<dbReference type="PANTHER" id="PTHR43574">
    <property type="entry name" value="EPIMERASE-RELATED"/>
    <property type="match status" value="1"/>
</dbReference>
<organism evidence="3">
    <name type="scientific">Leptolyngbya sp. NK1-12</name>
    <dbReference type="NCBI Taxonomy" id="2547451"/>
    <lineage>
        <taxon>Bacteria</taxon>
        <taxon>Bacillati</taxon>
        <taxon>Cyanobacteriota</taxon>
        <taxon>Cyanophyceae</taxon>
        <taxon>Leptolyngbyales</taxon>
        <taxon>Leptolyngbyaceae</taxon>
        <taxon>Leptolyngbya group</taxon>
        <taxon>Leptolyngbya</taxon>
    </lineage>
</organism>
<evidence type="ECO:0000259" key="2">
    <source>
        <dbReference type="Pfam" id="PF01370"/>
    </source>
</evidence>
<name>A0AA96WG02_9CYAN</name>
<gene>
    <name evidence="3" type="ORF">HJG54_16990</name>
</gene>
<dbReference type="Pfam" id="PF01370">
    <property type="entry name" value="Epimerase"/>
    <property type="match status" value="1"/>
</dbReference>
<proteinExistence type="predicted"/>
<evidence type="ECO:0000313" key="3">
    <source>
        <dbReference type="EMBL" id="WNZ24385.1"/>
    </source>
</evidence>